<dbReference type="AlphaFoldDB" id="A0A543GDX3"/>
<dbReference type="EMBL" id="VFPH01000001">
    <property type="protein sequence ID" value="TQM44278.1"/>
    <property type="molecule type" value="Genomic_DNA"/>
</dbReference>
<evidence type="ECO:0000313" key="3">
    <source>
        <dbReference type="Proteomes" id="UP000319818"/>
    </source>
</evidence>
<keyword evidence="3" id="KW-1185">Reference proteome</keyword>
<name>A0A543GDX3_9PSEU</name>
<protein>
    <submittedName>
        <fullName evidence="2">Diaminohydroxyphosphoribosylaminopyrimidine deaminase</fullName>
    </submittedName>
</protein>
<feature type="domain" description="CMP/dCMP-type deaminase" evidence="1">
    <location>
        <begin position="7"/>
        <end position="133"/>
    </location>
</feature>
<dbReference type="Pfam" id="PF00383">
    <property type="entry name" value="dCMP_cyt_deam_1"/>
    <property type="match status" value="1"/>
</dbReference>
<dbReference type="GO" id="GO:0003824">
    <property type="term" value="F:catalytic activity"/>
    <property type="evidence" value="ECO:0007669"/>
    <property type="project" value="InterPro"/>
</dbReference>
<dbReference type="OrthoDB" id="9800865at2"/>
<dbReference type="PROSITE" id="PS51747">
    <property type="entry name" value="CYT_DCMP_DEAMINASES_2"/>
    <property type="match status" value="1"/>
</dbReference>
<evidence type="ECO:0000259" key="1">
    <source>
        <dbReference type="PROSITE" id="PS51747"/>
    </source>
</evidence>
<dbReference type="InterPro" id="IPR016193">
    <property type="entry name" value="Cytidine_deaminase-like"/>
</dbReference>
<dbReference type="InterPro" id="IPR002125">
    <property type="entry name" value="CMP_dCMP_dom"/>
</dbReference>
<evidence type="ECO:0000313" key="2">
    <source>
        <dbReference type="EMBL" id="TQM44278.1"/>
    </source>
</evidence>
<sequence>MPDQPVRDDRELLTRAVELAGRCPPSETAFSVGALVVDAAGTVLAEGWSRRRDPHDHAEEGALADLGPGWRAGPGTTVYSSLEPCSARASRPRTCTDLILAAGVDRVVFAWREPGLFVDGRGAELLRAAGVEVVELPELAAAARTPNAHLLDR</sequence>
<proteinExistence type="predicted"/>
<comment type="caution">
    <text evidence="2">The sequence shown here is derived from an EMBL/GenBank/DDBJ whole genome shotgun (WGS) entry which is preliminary data.</text>
</comment>
<reference evidence="2 3" key="1">
    <citation type="submission" date="2019-06" db="EMBL/GenBank/DDBJ databases">
        <title>Sequencing the genomes of 1000 actinobacteria strains.</title>
        <authorList>
            <person name="Klenk H.-P."/>
        </authorList>
    </citation>
    <scope>NUCLEOTIDE SEQUENCE [LARGE SCALE GENOMIC DNA]</scope>
    <source>
        <strain evidence="2 3">DSM 45511</strain>
    </source>
</reference>
<gene>
    <name evidence="2" type="ORF">FB388_1641</name>
</gene>
<accession>A0A543GDX3</accession>
<dbReference type="Gene3D" id="3.40.140.10">
    <property type="entry name" value="Cytidine Deaminase, domain 2"/>
    <property type="match status" value="1"/>
</dbReference>
<dbReference type="RefSeq" id="WP_142099047.1">
    <property type="nucleotide sequence ID" value="NZ_VFPH01000001.1"/>
</dbReference>
<organism evidence="2 3">
    <name type="scientific">Pseudonocardia cypriaca</name>
    <dbReference type="NCBI Taxonomy" id="882449"/>
    <lineage>
        <taxon>Bacteria</taxon>
        <taxon>Bacillati</taxon>
        <taxon>Actinomycetota</taxon>
        <taxon>Actinomycetes</taxon>
        <taxon>Pseudonocardiales</taxon>
        <taxon>Pseudonocardiaceae</taxon>
        <taxon>Pseudonocardia</taxon>
    </lineage>
</organism>
<dbReference type="Proteomes" id="UP000319818">
    <property type="component" value="Unassembled WGS sequence"/>
</dbReference>
<dbReference type="SUPFAM" id="SSF53927">
    <property type="entry name" value="Cytidine deaminase-like"/>
    <property type="match status" value="1"/>
</dbReference>